<keyword evidence="2" id="KW-1133">Transmembrane helix</keyword>
<evidence type="ECO:0000313" key="4">
    <source>
        <dbReference type="Proteomes" id="UP001281761"/>
    </source>
</evidence>
<comment type="caution">
    <text evidence="3">The sequence shown here is derived from an EMBL/GenBank/DDBJ whole genome shotgun (WGS) entry which is preliminary data.</text>
</comment>
<keyword evidence="4" id="KW-1185">Reference proteome</keyword>
<organism evidence="3 4">
    <name type="scientific">Blattamonas nauphoetae</name>
    <dbReference type="NCBI Taxonomy" id="2049346"/>
    <lineage>
        <taxon>Eukaryota</taxon>
        <taxon>Metamonada</taxon>
        <taxon>Preaxostyla</taxon>
        <taxon>Oxymonadida</taxon>
        <taxon>Blattamonas</taxon>
    </lineage>
</organism>
<feature type="transmembrane region" description="Helical" evidence="2">
    <location>
        <begin position="21"/>
        <end position="45"/>
    </location>
</feature>
<keyword evidence="2" id="KW-0812">Transmembrane</keyword>
<protein>
    <recommendedName>
        <fullName evidence="5">Transmembrane protein</fullName>
    </recommendedName>
</protein>
<reference evidence="3 4" key="1">
    <citation type="journal article" date="2022" name="bioRxiv">
        <title>Genomics of Preaxostyla Flagellates Illuminates Evolutionary Transitions and the Path Towards Mitochondrial Loss.</title>
        <authorList>
            <person name="Novak L.V.F."/>
            <person name="Treitli S.C."/>
            <person name="Pyrih J."/>
            <person name="Halakuc P."/>
            <person name="Pipaliya S.V."/>
            <person name="Vacek V."/>
            <person name="Brzon O."/>
            <person name="Soukal P."/>
            <person name="Eme L."/>
            <person name="Dacks J.B."/>
            <person name="Karnkowska A."/>
            <person name="Elias M."/>
            <person name="Hampl V."/>
        </authorList>
    </citation>
    <scope>NUCLEOTIDE SEQUENCE [LARGE SCALE GENOMIC DNA]</scope>
    <source>
        <strain evidence="3">NAU3</strain>
        <tissue evidence="3">Gut</tissue>
    </source>
</reference>
<feature type="transmembrane region" description="Helical" evidence="2">
    <location>
        <begin position="51"/>
        <end position="70"/>
    </location>
</feature>
<name>A0ABQ9WUV0_9EUKA</name>
<dbReference type="EMBL" id="JARBJD010000354">
    <property type="protein sequence ID" value="KAK2943274.1"/>
    <property type="molecule type" value="Genomic_DNA"/>
</dbReference>
<feature type="region of interest" description="Disordered" evidence="1">
    <location>
        <begin position="197"/>
        <end position="226"/>
    </location>
</feature>
<evidence type="ECO:0008006" key="5">
    <source>
        <dbReference type="Google" id="ProtNLM"/>
    </source>
</evidence>
<evidence type="ECO:0000313" key="3">
    <source>
        <dbReference type="EMBL" id="KAK2943274.1"/>
    </source>
</evidence>
<dbReference type="Proteomes" id="UP001281761">
    <property type="component" value="Unassembled WGS sequence"/>
</dbReference>
<evidence type="ECO:0000256" key="2">
    <source>
        <dbReference type="SAM" id="Phobius"/>
    </source>
</evidence>
<gene>
    <name evidence="3" type="ORF">BLNAU_21798</name>
</gene>
<keyword evidence="2" id="KW-0472">Membrane</keyword>
<sequence>MMSTESNTVPEGITIKSRYRSVIFSIIALLSAIGLTASLFLYFLVGYFFGFVMWPSFLVLVFSILLDLYFGAQRTLHLEPELNRVIMRKKRSFFFHLLCCCINTPTRNTETYELSNLVSATILPSTRRSAITFNFVDGSVQSQRVTFKREEAYSFATVVNSMIQTRFPRNQFMHNHAFSFNGLTPFSPYMHNPVVPDAYQSSSAPTPDLTAPEELPGGTPKNHEIS</sequence>
<accession>A0ABQ9WUV0</accession>
<evidence type="ECO:0000256" key="1">
    <source>
        <dbReference type="SAM" id="MobiDB-lite"/>
    </source>
</evidence>
<proteinExistence type="predicted"/>